<reference evidence="1" key="1">
    <citation type="submission" date="2021-01" db="EMBL/GenBank/DDBJ databases">
        <authorList>
            <person name="Corre E."/>
            <person name="Pelletier E."/>
            <person name="Niang G."/>
            <person name="Scheremetjew M."/>
            <person name="Finn R."/>
            <person name="Kale V."/>
            <person name="Holt S."/>
            <person name="Cochrane G."/>
            <person name="Meng A."/>
            <person name="Brown T."/>
            <person name="Cohen L."/>
        </authorList>
    </citation>
    <scope>NUCLEOTIDE SEQUENCE</scope>
    <source>
        <strain evidence="1">OF101</strain>
    </source>
</reference>
<protein>
    <submittedName>
        <fullName evidence="1">Uncharacterized protein</fullName>
    </submittedName>
</protein>
<dbReference type="EMBL" id="HBGE01044188">
    <property type="protein sequence ID" value="CAD9140387.1"/>
    <property type="molecule type" value="Transcribed_RNA"/>
</dbReference>
<dbReference type="AlphaFoldDB" id="A0A7S1VZ04"/>
<gene>
    <name evidence="1" type="ORF">ACAT0790_LOCUS26636</name>
</gene>
<name>A0A7S1VZ04_ALECA</name>
<organism evidence="1">
    <name type="scientific">Alexandrium catenella</name>
    <name type="common">Red tide dinoflagellate</name>
    <name type="synonym">Gonyaulax catenella</name>
    <dbReference type="NCBI Taxonomy" id="2925"/>
    <lineage>
        <taxon>Eukaryota</taxon>
        <taxon>Sar</taxon>
        <taxon>Alveolata</taxon>
        <taxon>Dinophyceae</taxon>
        <taxon>Gonyaulacales</taxon>
        <taxon>Pyrocystaceae</taxon>
        <taxon>Alexandrium</taxon>
    </lineage>
</organism>
<proteinExistence type="predicted"/>
<evidence type="ECO:0000313" key="1">
    <source>
        <dbReference type="EMBL" id="CAD9140387.1"/>
    </source>
</evidence>
<accession>A0A7S1VZ04</accession>
<sequence>MPSCSTSWLTSGNCRGSVTKCNGCGDHYCSYHQPGCKSTRAIGGHACSRPCSTTNVPNFVANCNGELSKCPYCKDMYCSYHHQANGSDSQAFGGHVCEKFTQQHLPDGARAVLGAVAGAVQSVANRFGEGGRFKREVDRGVRLHDQYCDMRCPGKIGENCVVIPNRQVGEVFPYKPMVKRNGKTIPRLWVDIENIFGNRLCPVDIEDMLTFATEYKVVVVSMNWAFVDEAGYLKRQELLRGMMNDDDYKGHRFIICNDQVGEAMNTSYTDEVNPFRSEKCNNKEQKQWVTWFIGCLLAEFGVCIAQDVQGSPAVTENTAREYLAMSQDSGTRKGFKLFNYGFS</sequence>